<dbReference type="AlphaFoldDB" id="A0AAV5M6A0"/>
<dbReference type="EMBL" id="BPVZ01000181">
    <property type="protein sequence ID" value="GKV44411.1"/>
    <property type="molecule type" value="Genomic_DNA"/>
</dbReference>
<feature type="domain" description="DC1" evidence="2">
    <location>
        <begin position="6"/>
        <end position="57"/>
    </location>
</feature>
<protein>
    <recommendedName>
        <fullName evidence="2">DC1 domain-containing protein</fullName>
    </recommendedName>
</protein>
<evidence type="ECO:0000313" key="3">
    <source>
        <dbReference type="EMBL" id="GKV44411.1"/>
    </source>
</evidence>
<evidence type="ECO:0000313" key="4">
    <source>
        <dbReference type="Proteomes" id="UP001054252"/>
    </source>
</evidence>
<keyword evidence="1" id="KW-0677">Repeat</keyword>
<gene>
    <name evidence="3" type="ORF">SLEP1_g51598</name>
</gene>
<dbReference type="PANTHER" id="PTHR32410">
    <property type="entry name" value="CYSTEINE/HISTIDINE-RICH C1 DOMAIN FAMILY PROTEIN"/>
    <property type="match status" value="1"/>
</dbReference>
<evidence type="ECO:0000259" key="2">
    <source>
        <dbReference type="Pfam" id="PF03107"/>
    </source>
</evidence>
<dbReference type="Proteomes" id="UP001054252">
    <property type="component" value="Unassembled WGS sequence"/>
</dbReference>
<feature type="domain" description="DC1" evidence="2">
    <location>
        <begin position="312"/>
        <end position="362"/>
    </location>
</feature>
<feature type="domain" description="DC1" evidence="2">
    <location>
        <begin position="67"/>
        <end position="112"/>
    </location>
</feature>
<reference evidence="3 4" key="1">
    <citation type="journal article" date="2021" name="Commun. Biol.">
        <title>The genome of Shorea leprosula (Dipterocarpaceae) highlights the ecological relevance of drought in aseasonal tropical rainforests.</title>
        <authorList>
            <person name="Ng K.K.S."/>
            <person name="Kobayashi M.J."/>
            <person name="Fawcett J.A."/>
            <person name="Hatakeyama M."/>
            <person name="Paape T."/>
            <person name="Ng C.H."/>
            <person name="Ang C.C."/>
            <person name="Tnah L.H."/>
            <person name="Lee C.T."/>
            <person name="Nishiyama T."/>
            <person name="Sese J."/>
            <person name="O'Brien M.J."/>
            <person name="Copetti D."/>
            <person name="Mohd Noor M.I."/>
            <person name="Ong R.C."/>
            <person name="Putra M."/>
            <person name="Sireger I.Z."/>
            <person name="Indrioko S."/>
            <person name="Kosugi Y."/>
            <person name="Izuno A."/>
            <person name="Isagi Y."/>
            <person name="Lee S.L."/>
            <person name="Shimizu K.K."/>
        </authorList>
    </citation>
    <scope>NUCLEOTIDE SEQUENCE [LARGE SCALE GENOMIC DNA]</scope>
    <source>
        <strain evidence="3">214</strain>
    </source>
</reference>
<dbReference type="InterPro" id="IPR046349">
    <property type="entry name" value="C1-like_sf"/>
</dbReference>
<proteinExistence type="predicted"/>
<keyword evidence="4" id="KW-1185">Reference proteome</keyword>
<dbReference type="InterPro" id="IPR004146">
    <property type="entry name" value="DC1"/>
</dbReference>
<comment type="caution">
    <text evidence="3">The sequence shown here is derived from an EMBL/GenBank/DDBJ whole genome shotgun (WGS) entry which is preliminary data.</text>
</comment>
<organism evidence="3 4">
    <name type="scientific">Rubroshorea leprosula</name>
    <dbReference type="NCBI Taxonomy" id="152421"/>
    <lineage>
        <taxon>Eukaryota</taxon>
        <taxon>Viridiplantae</taxon>
        <taxon>Streptophyta</taxon>
        <taxon>Embryophyta</taxon>
        <taxon>Tracheophyta</taxon>
        <taxon>Spermatophyta</taxon>
        <taxon>Magnoliopsida</taxon>
        <taxon>eudicotyledons</taxon>
        <taxon>Gunneridae</taxon>
        <taxon>Pentapetalae</taxon>
        <taxon>rosids</taxon>
        <taxon>malvids</taxon>
        <taxon>Malvales</taxon>
        <taxon>Dipterocarpaceae</taxon>
        <taxon>Rubroshorea</taxon>
    </lineage>
</organism>
<evidence type="ECO:0000256" key="1">
    <source>
        <dbReference type="ARBA" id="ARBA00022737"/>
    </source>
</evidence>
<dbReference type="InterPro" id="IPR053192">
    <property type="entry name" value="Vacuole_Formation_Reg"/>
</dbReference>
<accession>A0AAV5M6A0</accession>
<dbReference type="SUPFAM" id="SSF57889">
    <property type="entry name" value="Cysteine-rich domain"/>
    <property type="match status" value="5"/>
</dbReference>
<name>A0AAV5M6A0_9ROSI</name>
<sequence>MEPKYFLHEHPLHFFEEWSNNVHGETRGVNCSSGCGQPISTQFYACIDCKFFLHKSCSELPLSITHPFHDKHPLTLLARAPYWSSCCFCDGSLKGFVYHCSSCKFDLDIKCALLPEFLNGDFPKVDHHIHVEHPLSFIENLSHRGVELASSRYCSVCLEKLSDASFYTCLVCKLFLHKSCSETEPPLNINHPFHEKHTLTLTLLKRDTVVHCQICRNYRYPAGLFYHCSSCHFHLDIKCAFLPQFLTGNFPKQYGSYKCLHSDCNYILHGSCVKKNKGRLYIEVESENEESNNEASSSSSCAVALRDKIDHFSHKHELVLDKEEIIMNGDKKCCDGCVLPILEAAYSCPQPECNFSLHKACAQIGEHKPHWASQDPLQVRMKCSEIDFITKHEAHAQHVLFCDEDHKGPCSGCGKEMGRYGGYRCTLAEEEENCKFFALDYRCMTRPLTAEHRFHHHPLKLTYEDPYKDDGGDPFQHMCEICEDRRDPKLWFYRCDECDFDAHPDCVLGDYPFIKRGIIFSYYFNKCRSHREPLRNFQSEKYPYSKCDMCGHPCKDQLALKCPHSECNFALHFERFDDTCFRCCAFLCYEKIARTIPVIARSVAASANDFLLRFVPIICFLKITDSATGNEDFAFDSMLSVSNLRLIPDQNDGEEEIHTKGCLYYSSAIKSKSKNPTDVGNLMRFRGAGSEVSIHLHWDH</sequence>
<dbReference type="PANTHER" id="PTHR32410:SF216">
    <property type="entry name" value="PHORBOL-ESTER_DAG-TYPE DOMAIN-CONTAINING PROTEIN"/>
    <property type="match status" value="1"/>
</dbReference>
<dbReference type="Pfam" id="PF03107">
    <property type="entry name" value="C1_2"/>
    <property type="match status" value="6"/>
</dbReference>
<feature type="domain" description="DC1" evidence="2">
    <location>
        <begin position="130"/>
        <end position="180"/>
    </location>
</feature>
<feature type="domain" description="DC1" evidence="2">
    <location>
        <begin position="192"/>
        <end position="240"/>
    </location>
</feature>
<feature type="domain" description="DC1" evidence="2">
    <location>
        <begin position="454"/>
        <end position="507"/>
    </location>
</feature>